<evidence type="ECO:0000256" key="2">
    <source>
        <dbReference type="ARBA" id="ARBA00022723"/>
    </source>
</evidence>
<dbReference type="InterPro" id="IPR036849">
    <property type="entry name" value="Enolase-like_C_sf"/>
</dbReference>
<dbReference type="GO" id="GO:0046872">
    <property type="term" value="F:metal ion binding"/>
    <property type="evidence" value="ECO:0007669"/>
    <property type="project" value="UniProtKB-KW"/>
</dbReference>
<dbReference type="SUPFAM" id="SSF51604">
    <property type="entry name" value="Enolase C-terminal domain-like"/>
    <property type="match status" value="1"/>
</dbReference>
<dbReference type="Pfam" id="PF13378">
    <property type="entry name" value="MR_MLE_C"/>
    <property type="match status" value="1"/>
</dbReference>
<feature type="domain" description="Mandelate racemase/muconate lactonizing enzyme C-terminal" evidence="7">
    <location>
        <begin position="132"/>
        <end position="223"/>
    </location>
</feature>
<dbReference type="GO" id="GO:0006518">
    <property type="term" value="P:peptide metabolic process"/>
    <property type="evidence" value="ECO:0007669"/>
    <property type="project" value="UniProtKB-ARBA"/>
</dbReference>
<dbReference type="InterPro" id="IPR034603">
    <property type="entry name" value="Dipeptide_epimerase"/>
</dbReference>
<sequence>MALKVHRAVERWPIRGSFTIARGRRAVAETVVVTLRDAAGNSGRGEAVPYGRYGETPASVLAALDAVTPALAEGAGRDALMSLMPAGAARAAADAALWDLEAHRTGRPVWSLASVPEPQPVATARTVSLDTPDAMAAAARALARDGAPLVKLKLGRPADDADRLRAVRAAAPGARLVADVNEGWQAADLARLGPVCAEVGLELLEQPLPAGADARIAAPVPLCADESLHGHDPFDALPPGYGAVNLKLDKAGGLTRALTLADAAAARGLDLFLGCMVATSLALAPALLLAHRARWVDLDGAWLLSRDRAPGLRYSGSVVAPAAPGLWGDG</sequence>
<organism evidence="8 9">
    <name type="scientific">Rhodothalassium salexigens DSM 2132</name>
    <dbReference type="NCBI Taxonomy" id="1188247"/>
    <lineage>
        <taxon>Bacteria</taxon>
        <taxon>Pseudomonadati</taxon>
        <taxon>Pseudomonadota</taxon>
        <taxon>Alphaproteobacteria</taxon>
        <taxon>Rhodothalassiales</taxon>
        <taxon>Rhodothalassiaceae</taxon>
        <taxon>Rhodothalassium</taxon>
    </lineage>
</organism>
<evidence type="ECO:0000256" key="3">
    <source>
        <dbReference type="ARBA" id="ARBA00022842"/>
    </source>
</evidence>
<feature type="binding site" evidence="6">
    <location>
        <position position="225"/>
    </location>
    <ligand>
        <name>Mg(2+)</name>
        <dbReference type="ChEBI" id="CHEBI:18420"/>
    </ligand>
</feature>
<dbReference type="GO" id="GO:0016855">
    <property type="term" value="F:racemase and epimerase activity, acting on amino acids and derivatives"/>
    <property type="evidence" value="ECO:0007669"/>
    <property type="project" value="InterPro"/>
</dbReference>
<dbReference type="SFLD" id="SFLDS00001">
    <property type="entry name" value="Enolase"/>
    <property type="match status" value="1"/>
</dbReference>
<feature type="active site" description="Proton acceptor; specific for (S)-substrate epimerization" evidence="5">
    <location>
        <position position="247"/>
    </location>
</feature>
<dbReference type="EMBL" id="SLXO01000001">
    <property type="protein sequence ID" value="TCP38117.1"/>
    <property type="molecule type" value="Genomic_DNA"/>
</dbReference>
<dbReference type="InParanoid" id="A0A4R2PQY6"/>
<dbReference type="Gene3D" id="3.20.20.120">
    <property type="entry name" value="Enolase-like C-terminal domain"/>
    <property type="match status" value="1"/>
</dbReference>
<name>A0A4R2PQY6_RHOSA</name>
<evidence type="ECO:0000256" key="5">
    <source>
        <dbReference type="PIRSR" id="PIRSR634603-1"/>
    </source>
</evidence>
<dbReference type="SUPFAM" id="SSF54826">
    <property type="entry name" value="Enolase N-terminal domain-like"/>
    <property type="match status" value="1"/>
</dbReference>
<comment type="similarity">
    <text evidence="1">Belongs to the mandelate racemase/muconate lactonizing enzyme family.</text>
</comment>
<dbReference type="Proteomes" id="UP000295399">
    <property type="component" value="Unassembled WGS sequence"/>
</dbReference>
<reference evidence="8 9" key="1">
    <citation type="submission" date="2019-03" db="EMBL/GenBank/DDBJ databases">
        <title>Genomic Encyclopedia of Type Strains, Phase IV (KMG-IV): sequencing the most valuable type-strain genomes for metagenomic binning, comparative biology and taxonomic classification.</title>
        <authorList>
            <person name="Goeker M."/>
        </authorList>
    </citation>
    <scope>NUCLEOTIDE SEQUENCE [LARGE SCALE GENOMIC DNA]</scope>
    <source>
        <strain evidence="8 9">DSM 2132</strain>
    </source>
</reference>
<dbReference type="PANTHER" id="PTHR48073:SF2">
    <property type="entry name" value="O-SUCCINYLBENZOATE SYNTHASE"/>
    <property type="match status" value="1"/>
</dbReference>
<dbReference type="InterPro" id="IPR013342">
    <property type="entry name" value="Mandelate_racemase_C"/>
</dbReference>
<protein>
    <submittedName>
        <fullName evidence="8">L-alanine-DL-glutamate epimerase-like enolase superfamily enzyme</fullName>
    </submittedName>
</protein>
<dbReference type="AlphaFoldDB" id="A0A4R2PQY6"/>
<comment type="caution">
    <text evidence="8">The sequence shown here is derived from an EMBL/GenBank/DDBJ whole genome shotgun (WGS) entry which is preliminary data.</text>
</comment>
<dbReference type="Gene3D" id="3.30.390.10">
    <property type="entry name" value="Enolase-like, N-terminal domain"/>
    <property type="match status" value="1"/>
</dbReference>
<keyword evidence="3 6" id="KW-0460">Magnesium</keyword>
<dbReference type="InterPro" id="IPR029017">
    <property type="entry name" value="Enolase-like_N"/>
</dbReference>
<keyword evidence="4" id="KW-0413">Isomerase</keyword>
<keyword evidence="9" id="KW-1185">Reference proteome</keyword>
<feature type="binding site" evidence="6">
    <location>
        <position position="205"/>
    </location>
    <ligand>
        <name>Mg(2+)</name>
        <dbReference type="ChEBI" id="CHEBI:18420"/>
    </ligand>
</feature>
<keyword evidence="2 6" id="KW-0479">Metal-binding</keyword>
<proteinExistence type="inferred from homology"/>
<evidence type="ECO:0000313" key="8">
    <source>
        <dbReference type="EMBL" id="TCP38117.1"/>
    </source>
</evidence>
<feature type="active site" description="Proton acceptor; specific for (R)-substrate epimerization" evidence="5">
    <location>
        <position position="153"/>
    </location>
</feature>
<evidence type="ECO:0000256" key="1">
    <source>
        <dbReference type="ARBA" id="ARBA00008031"/>
    </source>
</evidence>
<accession>A0A4R2PQY6</accession>
<dbReference type="PANTHER" id="PTHR48073">
    <property type="entry name" value="O-SUCCINYLBENZOATE SYNTHASE-RELATED"/>
    <property type="match status" value="1"/>
</dbReference>
<dbReference type="InterPro" id="IPR029065">
    <property type="entry name" value="Enolase_C-like"/>
</dbReference>
<evidence type="ECO:0000259" key="7">
    <source>
        <dbReference type="SMART" id="SM00922"/>
    </source>
</evidence>
<evidence type="ECO:0000313" key="9">
    <source>
        <dbReference type="Proteomes" id="UP000295399"/>
    </source>
</evidence>
<dbReference type="SMART" id="SM00922">
    <property type="entry name" value="MR_MLE"/>
    <property type="match status" value="1"/>
</dbReference>
<dbReference type="Pfam" id="PF02746">
    <property type="entry name" value="MR_MLE_N"/>
    <property type="match status" value="1"/>
</dbReference>
<dbReference type="InterPro" id="IPR013341">
    <property type="entry name" value="Mandelate_racemase_N_dom"/>
</dbReference>
<gene>
    <name evidence="8" type="ORF">EV659_10111</name>
</gene>
<evidence type="ECO:0000256" key="6">
    <source>
        <dbReference type="PIRSR" id="PIRSR634603-3"/>
    </source>
</evidence>
<dbReference type="OrthoDB" id="9782675at2"/>
<evidence type="ECO:0000256" key="4">
    <source>
        <dbReference type="ARBA" id="ARBA00023235"/>
    </source>
</evidence>
<dbReference type="SFLD" id="SFLDF00010">
    <property type="entry name" value="dipeptide_epimerase"/>
    <property type="match status" value="1"/>
</dbReference>
<dbReference type="SFLD" id="SFLDG00180">
    <property type="entry name" value="muconate_cycloisomerase"/>
    <property type="match status" value="1"/>
</dbReference>
<dbReference type="FunCoup" id="A0A4R2PQY6">
    <property type="interactions" value="48"/>
</dbReference>
<feature type="binding site" evidence="6">
    <location>
        <position position="179"/>
    </location>
    <ligand>
        <name>Mg(2+)</name>
        <dbReference type="ChEBI" id="CHEBI:18420"/>
    </ligand>
</feature>
<comment type="cofactor">
    <cofactor evidence="6">
        <name>Mg(2+)</name>
        <dbReference type="ChEBI" id="CHEBI:18420"/>
    </cofactor>
    <text evidence="6">Binds 1 Mg(2+) ion per subunit.</text>
</comment>
<dbReference type="RefSeq" id="WP_132706343.1">
    <property type="nucleotide sequence ID" value="NZ_JACIGF010000001.1"/>
</dbReference>